<keyword evidence="1" id="KW-0408">Iron</keyword>
<protein>
    <recommendedName>
        <fullName evidence="2">Fe2OG dioxygenase domain-containing protein</fullName>
    </recommendedName>
</protein>
<dbReference type="Gene3D" id="2.60.120.620">
    <property type="entry name" value="q2cbj1_9rhob like domain"/>
    <property type="match status" value="1"/>
</dbReference>
<organism evidence="3 4">
    <name type="scientific">Roridomyces roridus</name>
    <dbReference type="NCBI Taxonomy" id="1738132"/>
    <lineage>
        <taxon>Eukaryota</taxon>
        <taxon>Fungi</taxon>
        <taxon>Dikarya</taxon>
        <taxon>Basidiomycota</taxon>
        <taxon>Agaricomycotina</taxon>
        <taxon>Agaricomycetes</taxon>
        <taxon>Agaricomycetidae</taxon>
        <taxon>Agaricales</taxon>
        <taxon>Marasmiineae</taxon>
        <taxon>Mycenaceae</taxon>
        <taxon>Roridomyces</taxon>
    </lineage>
</organism>
<gene>
    <name evidence="3" type="ORF">FB45DRAFT_26117</name>
</gene>
<accession>A0AAD7CK20</accession>
<name>A0AAD7CK20_9AGAR</name>
<sequence>MTSIDDQLKALRETLTTQVPYTSGTHAVKEEDLILFYEVPGEDHAHRVDLGRATEADLAALTVACQKATFGVGGKDVLDESYRKAAKMDANRFSLRFDVTALLNTITPELLHGQHVDEDNSKVLVLRAEMYKLNVYGPGSFFKAHKDTPRGEDMIGSLVLVFPTAHEGGALSLEHDGKKWVCDSAAEIAAAPQTPALAYVAFYSDVTHAVETVRTGYRVTLTYNLYLSDRHATTAGIQRRVLEPEQAFERTLRALLADPTFLPKGGLLAYSLAHQYPLPAVPDSAGEYSKEKRCYEPLPSRLPRIVPMLKGSDARILATSERVGLTTHLKVLYGTDRRYEQGYDVLTDDVLNIEHVYDYEGFGREQENEIIKMGARLNRDKERVEQVHKKIRESDDYDPEEDWEERDLTAQGFIDVHWVTRLTELNQVRSSYVAYGNEPSLGHVYGNAALFVDVPAAGQGVRA</sequence>
<evidence type="ECO:0000256" key="1">
    <source>
        <dbReference type="RuleBase" id="RU003682"/>
    </source>
</evidence>
<dbReference type="AlphaFoldDB" id="A0AAD7CK20"/>
<feature type="domain" description="Fe2OG dioxygenase" evidence="2">
    <location>
        <begin position="127"/>
        <end position="227"/>
    </location>
</feature>
<comment type="caution">
    <text evidence="3">The sequence shown here is derived from an EMBL/GenBank/DDBJ whole genome shotgun (WGS) entry which is preliminary data.</text>
</comment>
<dbReference type="PROSITE" id="PS51471">
    <property type="entry name" value="FE2OG_OXY"/>
    <property type="match status" value="1"/>
</dbReference>
<dbReference type="Proteomes" id="UP001221142">
    <property type="component" value="Unassembled WGS sequence"/>
</dbReference>
<dbReference type="InterPro" id="IPR044862">
    <property type="entry name" value="Pro_4_hyd_alph_FE2OG_OXY"/>
</dbReference>
<dbReference type="PANTHER" id="PTHR33099:SF14">
    <property type="entry name" value="PROLYL 4-HYDROXYLASE ALPHA SUBUNIT FE(2+) 2OG DIOXYGENASE DOMAIN-CONTAINING PROTEIN"/>
    <property type="match status" value="1"/>
</dbReference>
<dbReference type="InterPro" id="IPR005123">
    <property type="entry name" value="Oxoglu/Fe-dep_dioxygenase_dom"/>
</dbReference>
<keyword evidence="1" id="KW-0479">Metal-binding</keyword>
<evidence type="ECO:0000259" key="2">
    <source>
        <dbReference type="PROSITE" id="PS51471"/>
    </source>
</evidence>
<dbReference type="GO" id="GO:0046872">
    <property type="term" value="F:metal ion binding"/>
    <property type="evidence" value="ECO:0007669"/>
    <property type="project" value="UniProtKB-KW"/>
</dbReference>
<keyword evidence="1" id="KW-0560">Oxidoreductase</keyword>
<dbReference type="PANTHER" id="PTHR33099">
    <property type="entry name" value="FE2OG DIOXYGENASE DOMAIN-CONTAINING PROTEIN"/>
    <property type="match status" value="1"/>
</dbReference>
<dbReference type="GO" id="GO:0016491">
    <property type="term" value="F:oxidoreductase activity"/>
    <property type="evidence" value="ECO:0007669"/>
    <property type="project" value="UniProtKB-KW"/>
</dbReference>
<comment type="similarity">
    <text evidence="1">Belongs to the iron/ascorbate-dependent oxidoreductase family.</text>
</comment>
<evidence type="ECO:0000313" key="3">
    <source>
        <dbReference type="EMBL" id="KAJ7650800.1"/>
    </source>
</evidence>
<evidence type="ECO:0000313" key="4">
    <source>
        <dbReference type="Proteomes" id="UP001221142"/>
    </source>
</evidence>
<dbReference type="EMBL" id="JARKIF010000001">
    <property type="protein sequence ID" value="KAJ7650800.1"/>
    <property type="molecule type" value="Genomic_DNA"/>
</dbReference>
<keyword evidence="4" id="KW-1185">Reference proteome</keyword>
<proteinExistence type="inferred from homology"/>
<reference evidence="3" key="1">
    <citation type="submission" date="2023-03" db="EMBL/GenBank/DDBJ databases">
        <title>Massive genome expansion in bonnet fungi (Mycena s.s.) driven by repeated elements and novel gene families across ecological guilds.</title>
        <authorList>
            <consortium name="Lawrence Berkeley National Laboratory"/>
            <person name="Harder C.B."/>
            <person name="Miyauchi S."/>
            <person name="Viragh M."/>
            <person name="Kuo A."/>
            <person name="Thoen E."/>
            <person name="Andreopoulos B."/>
            <person name="Lu D."/>
            <person name="Skrede I."/>
            <person name="Drula E."/>
            <person name="Henrissat B."/>
            <person name="Morin E."/>
            <person name="Kohler A."/>
            <person name="Barry K."/>
            <person name="LaButti K."/>
            <person name="Morin E."/>
            <person name="Salamov A."/>
            <person name="Lipzen A."/>
            <person name="Mereny Z."/>
            <person name="Hegedus B."/>
            <person name="Baldrian P."/>
            <person name="Stursova M."/>
            <person name="Weitz H."/>
            <person name="Taylor A."/>
            <person name="Grigoriev I.V."/>
            <person name="Nagy L.G."/>
            <person name="Martin F."/>
            <person name="Kauserud H."/>
        </authorList>
    </citation>
    <scope>NUCLEOTIDE SEQUENCE</scope>
    <source>
        <strain evidence="3">9284</strain>
    </source>
</reference>
<dbReference type="Pfam" id="PF13640">
    <property type="entry name" value="2OG-FeII_Oxy_3"/>
    <property type="match status" value="1"/>
</dbReference>